<sequence>MKYPRIITLALLSTATIATAAPTQSLATPKKPPTHADLVKLKAAQDKAAPPAEPAKPIAKAKRKTLIGSSTLLANNGHWTLIPKGAVIYIPERHKGKLVSKPTGTLIEWKKFLIANHGWIHVHPVTMTQAQGKDKLADDVMKAYQSMGKVVVATCAGGPISVAPISLLTEEETAELKAKAAATGQSTPSGPR</sequence>
<name>A0AAE2VDC8_9BACT</name>
<keyword evidence="1" id="KW-0732">Signal</keyword>
<protein>
    <submittedName>
        <fullName evidence="2">Uncharacterized protein</fullName>
    </submittedName>
</protein>
<evidence type="ECO:0000313" key="2">
    <source>
        <dbReference type="EMBL" id="MBK1854459.1"/>
    </source>
</evidence>
<proteinExistence type="predicted"/>
<dbReference type="RefSeq" id="WP_309489067.1">
    <property type="nucleotide sequence ID" value="NZ_JAENIG010000003.1"/>
</dbReference>
<dbReference type="AlphaFoldDB" id="A0AAE2VDC8"/>
<organism evidence="2 3">
    <name type="scientific">Oceaniferula flava</name>
    <dbReference type="NCBI Taxonomy" id="2800421"/>
    <lineage>
        <taxon>Bacteria</taxon>
        <taxon>Pseudomonadati</taxon>
        <taxon>Verrucomicrobiota</taxon>
        <taxon>Verrucomicrobiia</taxon>
        <taxon>Verrucomicrobiales</taxon>
        <taxon>Verrucomicrobiaceae</taxon>
        <taxon>Oceaniferula</taxon>
    </lineage>
</organism>
<feature type="chain" id="PRO_5041945046" evidence="1">
    <location>
        <begin position="21"/>
        <end position="192"/>
    </location>
</feature>
<feature type="signal peptide" evidence="1">
    <location>
        <begin position="1"/>
        <end position="20"/>
    </location>
</feature>
<dbReference type="Proteomes" id="UP000634206">
    <property type="component" value="Unassembled WGS sequence"/>
</dbReference>
<comment type="caution">
    <text evidence="2">The sequence shown here is derived from an EMBL/GenBank/DDBJ whole genome shotgun (WGS) entry which is preliminary data.</text>
</comment>
<dbReference type="EMBL" id="JAENIG010000003">
    <property type="protein sequence ID" value="MBK1854459.1"/>
    <property type="molecule type" value="Genomic_DNA"/>
</dbReference>
<evidence type="ECO:0000313" key="3">
    <source>
        <dbReference type="Proteomes" id="UP000634206"/>
    </source>
</evidence>
<gene>
    <name evidence="2" type="ORF">JIN83_05785</name>
</gene>
<evidence type="ECO:0000256" key="1">
    <source>
        <dbReference type="SAM" id="SignalP"/>
    </source>
</evidence>
<keyword evidence="3" id="KW-1185">Reference proteome</keyword>
<accession>A0AAE2VDC8</accession>
<reference evidence="2" key="1">
    <citation type="submission" date="2021-01" db="EMBL/GenBank/DDBJ databases">
        <title>Modified the classification status of verrucomicrobia.</title>
        <authorList>
            <person name="Feng X."/>
        </authorList>
    </citation>
    <scope>NUCLEOTIDE SEQUENCE</scope>
    <source>
        <strain evidence="2">5K15</strain>
    </source>
</reference>